<protein>
    <submittedName>
        <fullName evidence="1">Uncharacterized protein</fullName>
    </submittedName>
</protein>
<keyword evidence="2" id="KW-1185">Reference proteome</keyword>
<name>A0A8H5GDV5_9AGAR</name>
<dbReference type="Proteomes" id="UP000559256">
    <property type="component" value="Unassembled WGS sequence"/>
</dbReference>
<gene>
    <name evidence="1" type="ORF">D9758_008380</name>
</gene>
<organism evidence="1 2">
    <name type="scientific">Tetrapyrgos nigripes</name>
    <dbReference type="NCBI Taxonomy" id="182062"/>
    <lineage>
        <taxon>Eukaryota</taxon>
        <taxon>Fungi</taxon>
        <taxon>Dikarya</taxon>
        <taxon>Basidiomycota</taxon>
        <taxon>Agaricomycotina</taxon>
        <taxon>Agaricomycetes</taxon>
        <taxon>Agaricomycetidae</taxon>
        <taxon>Agaricales</taxon>
        <taxon>Marasmiineae</taxon>
        <taxon>Marasmiaceae</taxon>
        <taxon>Tetrapyrgos</taxon>
    </lineage>
</organism>
<accession>A0A8H5GDV5</accession>
<proteinExistence type="predicted"/>
<evidence type="ECO:0000313" key="1">
    <source>
        <dbReference type="EMBL" id="KAF5363229.1"/>
    </source>
</evidence>
<reference evidence="1 2" key="1">
    <citation type="journal article" date="2020" name="ISME J.">
        <title>Uncovering the hidden diversity of litter-decomposition mechanisms in mushroom-forming fungi.</title>
        <authorList>
            <person name="Floudas D."/>
            <person name="Bentzer J."/>
            <person name="Ahren D."/>
            <person name="Johansson T."/>
            <person name="Persson P."/>
            <person name="Tunlid A."/>
        </authorList>
    </citation>
    <scope>NUCLEOTIDE SEQUENCE [LARGE SCALE GENOMIC DNA]</scope>
    <source>
        <strain evidence="1 2">CBS 291.85</strain>
    </source>
</reference>
<dbReference type="AlphaFoldDB" id="A0A8H5GDV5"/>
<evidence type="ECO:0000313" key="2">
    <source>
        <dbReference type="Proteomes" id="UP000559256"/>
    </source>
</evidence>
<dbReference type="EMBL" id="JAACJM010000034">
    <property type="protein sequence ID" value="KAF5363229.1"/>
    <property type="molecule type" value="Genomic_DNA"/>
</dbReference>
<sequence>MTLSYPLEWVSTNCDPETTSLKSILLIPLDGQTSHDDLNQRLANMEYSWGLEKGELDLVTSLNTIRVYSDIVEKIADHSIALVPTESTMKTMQDISLHNSRCSLSSRQRYTTLSPQPPVFEYNLLPLTITSTIYVRPPESKSVQRYFYPYDDLPLFHSTGHPFHVVYNSIGSVLPAPPNPYVPVDPSLIRSISLLSNLWQHPAPDEFMEGPNWSDSAESEIEFSSLRAHDGGCQNTNQNSNPNLNHDQCVKHGPRRHRYLRNTALKRIDSWRKNVDTPLGGHSDEGIGVLNSMQLGRYEFEPPMRFRICRGTMALAMLGASVSSSLLA</sequence>
<dbReference type="OrthoDB" id="2962802at2759"/>
<comment type="caution">
    <text evidence="1">The sequence shown here is derived from an EMBL/GenBank/DDBJ whole genome shotgun (WGS) entry which is preliminary data.</text>
</comment>